<dbReference type="Proteomes" id="UP000624404">
    <property type="component" value="Unassembled WGS sequence"/>
</dbReference>
<reference evidence="2" key="1">
    <citation type="submission" date="2020-10" db="EMBL/GenBank/DDBJ databases">
        <authorList>
            <person name="Kusch S."/>
        </authorList>
    </citation>
    <scope>NUCLEOTIDE SEQUENCE</scope>
    <source>
        <strain evidence="2">SwB9</strain>
    </source>
</reference>
<gene>
    <name evidence="2" type="ORF">SCLTRI_LOCUS5739</name>
</gene>
<feature type="compositionally biased region" description="Low complexity" evidence="1">
    <location>
        <begin position="97"/>
        <end position="111"/>
    </location>
</feature>
<evidence type="ECO:0000313" key="2">
    <source>
        <dbReference type="EMBL" id="CAD6446023.1"/>
    </source>
</evidence>
<evidence type="ECO:0000313" key="3">
    <source>
        <dbReference type="Proteomes" id="UP000624404"/>
    </source>
</evidence>
<dbReference type="EMBL" id="CAJHIA010000017">
    <property type="protein sequence ID" value="CAD6446023.1"/>
    <property type="molecule type" value="Genomic_DNA"/>
</dbReference>
<organism evidence="2 3">
    <name type="scientific">Sclerotinia trifoliorum</name>
    <dbReference type="NCBI Taxonomy" id="28548"/>
    <lineage>
        <taxon>Eukaryota</taxon>
        <taxon>Fungi</taxon>
        <taxon>Dikarya</taxon>
        <taxon>Ascomycota</taxon>
        <taxon>Pezizomycotina</taxon>
        <taxon>Leotiomycetes</taxon>
        <taxon>Helotiales</taxon>
        <taxon>Sclerotiniaceae</taxon>
        <taxon>Sclerotinia</taxon>
    </lineage>
</organism>
<keyword evidence="3" id="KW-1185">Reference proteome</keyword>
<dbReference type="AlphaFoldDB" id="A0A8H2VWF2"/>
<proteinExistence type="predicted"/>
<protein>
    <submittedName>
        <fullName evidence="2">F975aa14-f828-4175-9739-eb504c67bbf9-CDS</fullName>
    </submittedName>
</protein>
<feature type="region of interest" description="Disordered" evidence="1">
    <location>
        <begin position="81"/>
        <end position="116"/>
    </location>
</feature>
<sequence>MCLTIKYIYTCGHAAYHPTQPCSPTSSALNCPDQEYQELDMSRMCNKCLGDRGAAFEIAGAGERRLEVGVRSRMGIADRGRLQREVERQRREENGESVRNGRNGRNGTVRNGRNRTVRNLQKKRKIEKEAGCCGVM</sequence>
<name>A0A8H2VWF2_9HELO</name>
<feature type="compositionally biased region" description="Basic and acidic residues" evidence="1">
    <location>
        <begin position="81"/>
        <end position="96"/>
    </location>
</feature>
<evidence type="ECO:0000256" key="1">
    <source>
        <dbReference type="SAM" id="MobiDB-lite"/>
    </source>
</evidence>
<accession>A0A8H2VWF2</accession>
<comment type="caution">
    <text evidence="2">The sequence shown here is derived from an EMBL/GenBank/DDBJ whole genome shotgun (WGS) entry which is preliminary data.</text>
</comment>